<dbReference type="RefSeq" id="WP_339585197.1">
    <property type="nucleotide sequence ID" value="NZ_JBBHJZ010000001.1"/>
</dbReference>
<evidence type="ECO:0000313" key="2">
    <source>
        <dbReference type="EMBL" id="MEJ5975233.1"/>
    </source>
</evidence>
<name>A0ABU8RQF7_9SPHN</name>
<evidence type="ECO:0000256" key="1">
    <source>
        <dbReference type="SAM" id="MobiDB-lite"/>
    </source>
</evidence>
<protein>
    <submittedName>
        <fullName evidence="2">Uncharacterized protein</fullName>
    </submittedName>
</protein>
<feature type="region of interest" description="Disordered" evidence="1">
    <location>
        <begin position="103"/>
        <end position="132"/>
    </location>
</feature>
<keyword evidence="3" id="KW-1185">Reference proteome</keyword>
<organism evidence="2 3">
    <name type="scientific">Novosphingobium anseongense</name>
    <dbReference type="NCBI Taxonomy" id="3133436"/>
    <lineage>
        <taxon>Bacteria</taxon>
        <taxon>Pseudomonadati</taxon>
        <taxon>Pseudomonadota</taxon>
        <taxon>Alphaproteobacteria</taxon>
        <taxon>Sphingomonadales</taxon>
        <taxon>Sphingomonadaceae</taxon>
        <taxon>Novosphingobium</taxon>
    </lineage>
</organism>
<proteinExistence type="predicted"/>
<reference evidence="2 3" key="1">
    <citation type="submission" date="2024-03" db="EMBL/GenBank/DDBJ databases">
        <authorList>
            <person name="Jo J.-H."/>
        </authorList>
    </citation>
    <scope>NUCLEOTIDE SEQUENCE [LARGE SCALE GENOMIC DNA]</scope>
    <source>
        <strain evidence="2 3">PS1R-30</strain>
    </source>
</reference>
<gene>
    <name evidence="2" type="ORF">WG901_01190</name>
</gene>
<accession>A0ABU8RQF7</accession>
<dbReference type="EMBL" id="JBBHJZ010000001">
    <property type="protein sequence ID" value="MEJ5975233.1"/>
    <property type="molecule type" value="Genomic_DNA"/>
</dbReference>
<comment type="caution">
    <text evidence="2">The sequence shown here is derived from an EMBL/GenBank/DDBJ whole genome shotgun (WGS) entry which is preliminary data.</text>
</comment>
<evidence type="ECO:0000313" key="3">
    <source>
        <dbReference type="Proteomes" id="UP001361239"/>
    </source>
</evidence>
<dbReference type="Proteomes" id="UP001361239">
    <property type="component" value="Unassembled WGS sequence"/>
</dbReference>
<sequence length="132" mass="13662">MTFAAAVPILAAMAVSTVPLQLFRRFIAPLLLLVISVHALTPLGQPLQRVSGSAFSAETVEVSLRSGQRGQVIKQAEAPKPMLADLPVTAPMPRQAEVSAARSVIPGLGPTGPPPASRTIFSPLSPRAPPAA</sequence>